<evidence type="ECO:0000313" key="5">
    <source>
        <dbReference type="Proteomes" id="UP001151760"/>
    </source>
</evidence>
<comment type="caution">
    <text evidence="4">The sequence shown here is derived from an EMBL/GenBank/DDBJ whole genome shotgun (WGS) entry which is preliminary data.</text>
</comment>
<name>A0ABQ4WXW0_9ASTR</name>
<feature type="region of interest" description="Disordered" evidence="2">
    <location>
        <begin position="501"/>
        <end position="540"/>
    </location>
</feature>
<feature type="region of interest" description="Disordered" evidence="2">
    <location>
        <begin position="867"/>
        <end position="893"/>
    </location>
</feature>
<feature type="region of interest" description="Disordered" evidence="2">
    <location>
        <begin position="674"/>
        <end position="701"/>
    </location>
</feature>
<feature type="domain" description="CCHC-type" evidence="3">
    <location>
        <begin position="306"/>
        <end position="319"/>
    </location>
</feature>
<proteinExistence type="predicted"/>
<sequence length="953" mass="106403">MTTLADKAILSGADNRPPMLEKDMYDSWKSIMELYMMNRQHGRMILESVENGPLIWPSIEENGVTRPKKYSELSPTEAIQADCDIKATNIILQGLPPEVYALVSNHKVAKELWERIQLLMQGTSLTKQERECKLYDEFDKFAYKKGESLREFYLRFSLLLNDMNIYNMKLEQFQVNIKFLNTLPSEWSKFMTDVKLVRDLHTKNIDQLHAFLEQHEFHANEKGDDPIDAINHMMSFLTAVVTSRYPTTNNQLRNSSNPRQQATINNGRVTLQPIQGRQTSVAAGTSRTYTPGSSGNNSGKQITVICYNCKGEGHMSKQCNKPKRKREAVADLCIGDAVGAPTEDGIGMGVEVATSDIREDEEEFEAEASAGDTMEITIDPLVTSAHYMSEVPLDRITKFKTAQRQFEAGQLMASGEKAGLTDRTRRLGWENLRVRALLCIKRDQVDSLRHHMALLQEEFCQICRDHDDALRRLRILESFLIAQRVAEVLANYKETRAANAFEAKSQSQNGNDNKNGNGRNGNGNHRDRGNNRNGNPNENGRGAMSVAGVCTYQDFVKCQPLNFKGTKGMVGQLELMLRCYDMERSYEVDDRSNNDLAAYTQRFQELTLLCTRMVPREEDQIERYVGGLPDNIQGNVMSTEPTRHQNAIQLSNSLMDQKWKGCAIRSIENKRKFESNQRDNHAQQPPFKRQNVGGSNVARAYTTGGNEGRVYVGPHPLCNKQGHFKKDFPKLKNQNHGNKPVIPEARGKAYTIGGGDANPGSNVVTGKSYPTNDSEDLGKLQPTADIRIFVGYAPSQKGPTPTFLMPGQISSGLVPNLVPATPYVPPTNKELEILFQLIFDEYLEPTHVKRLISPAPAVSYLVTSAGTPSSTTIDQDAPSPSHSPSYSALQSPSLHQGVTAESTLMENNPFAPVDNDLFVNVFALEPSFKASSSGDLSSVESPYVTQTLQHLGK</sequence>
<evidence type="ECO:0000256" key="2">
    <source>
        <dbReference type="SAM" id="MobiDB-lite"/>
    </source>
</evidence>
<dbReference type="PROSITE" id="PS50158">
    <property type="entry name" value="ZF_CCHC"/>
    <property type="match status" value="1"/>
</dbReference>
<dbReference type="InterPro" id="IPR001878">
    <property type="entry name" value="Znf_CCHC"/>
</dbReference>
<dbReference type="Pfam" id="PF14223">
    <property type="entry name" value="Retrotran_gag_2"/>
    <property type="match status" value="1"/>
</dbReference>
<keyword evidence="1" id="KW-0479">Metal-binding</keyword>
<feature type="compositionally biased region" description="Low complexity" evidence="2">
    <location>
        <begin position="878"/>
        <end position="893"/>
    </location>
</feature>
<evidence type="ECO:0000256" key="1">
    <source>
        <dbReference type="PROSITE-ProRule" id="PRU00047"/>
    </source>
</evidence>
<dbReference type="Proteomes" id="UP001151760">
    <property type="component" value="Unassembled WGS sequence"/>
</dbReference>
<organism evidence="4 5">
    <name type="scientific">Tanacetum coccineum</name>
    <dbReference type="NCBI Taxonomy" id="301880"/>
    <lineage>
        <taxon>Eukaryota</taxon>
        <taxon>Viridiplantae</taxon>
        <taxon>Streptophyta</taxon>
        <taxon>Embryophyta</taxon>
        <taxon>Tracheophyta</taxon>
        <taxon>Spermatophyta</taxon>
        <taxon>Magnoliopsida</taxon>
        <taxon>eudicotyledons</taxon>
        <taxon>Gunneridae</taxon>
        <taxon>Pentapetalae</taxon>
        <taxon>asterids</taxon>
        <taxon>campanulids</taxon>
        <taxon>Asterales</taxon>
        <taxon>Asteraceae</taxon>
        <taxon>Asteroideae</taxon>
        <taxon>Anthemideae</taxon>
        <taxon>Anthemidinae</taxon>
        <taxon>Tanacetum</taxon>
    </lineage>
</organism>
<dbReference type="InterPro" id="IPR036875">
    <property type="entry name" value="Znf_CCHC_sf"/>
</dbReference>
<gene>
    <name evidence="4" type="ORF">Tco_0652404</name>
</gene>
<dbReference type="EMBL" id="BQNB010009019">
    <property type="protein sequence ID" value="GJS57620.1"/>
    <property type="molecule type" value="Genomic_DNA"/>
</dbReference>
<protein>
    <submittedName>
        <fullName evidence="4">Zinc finger, CCHC-type containing protein</fullName>
    </submittedName>
</protein>
<keyword evidence="5" id="KW-1185">Reference proteome</keyword>
<keyword evidence="1" id="KW-0863">Zinc-finger</keyword>
<dbReference type="Pfam" id="PF00098">
    <property type="entry name" value="zf-CCHC"/>
    <property type="match status" value="1"/>
</dbReference>
<dbReference type="SMART" id="SM00343">
    <property type="entry name" value="ZnF_C2HC"/>
    <property type="match status" value="1"/>
</dbReference>
<accession>A0ABQ4WXW0</accession>
<dbReference type="Gene3D" id="4.10.60.10">
    <property type="entry name" value="Zinc finger, CCHC-type"/>
    <property type="match status" value="1"/>
</dbReference>
<reference evidence="4" key="2">
    <citation type="submission" date="2022-01" db="EMBL/GenBank/DDBJ databases">
        <authorList>
            <person name="Yamashiro T."/>
            <person name="Shiraishi A."/>
            <person name="Satake H."/>
            <person name="Nakayama K."/>
        </authorList>
    </citation>
    <scope>NUCLEOTIDE SEQUENCE</scope>
</reference>
<evidence type="ECO:0000313" key="4">
    <source>
        <dbReference type="EMBL" id="GJS57620.1"/>
    </source>
</evidence>
<dbReference type="PANTHER" id="PTHR35317">
    <property type="entry name" value="OS04G0629600 PROTEIN"/>
    <property type="match status" value="1"/>
</dbReference>
<feature type="compositionally biased region" description="Low complexity" evidence="2">
    <location>
        <begin position="531"/>
        <end position="540"/>
    </location>
</feature>
<keyword evidence="1" id="KW-0862">Zinc</keyword>
<evidence type="ECO:0000259" key="3">
    <source>
        <dbReference type="PROSITE" id="PS50158"/>
    </source>
</evidence>
<dbReference type="SUPFAM" id="SSF57756">
    <property type="entry name" value="Retrovirus zinc finger-like domains"/>
    <property type="match status" value="1"/>
</dbReference>
<reference evidence="4" key="1">
    <citation type="journal article" date="2022" name="Int. J. Mol. Sci.">
        <title>Draft Genome of Tanacetum Coccineum: Genomic Comparison of Closely Related Tanacetum-Family Plants.</title>
        <authorList>
            <person name="Yamashiro T."/>
            <person name="Shiraishi A."/>
            <person name="Nakayama K."/>
            <person name="Satake H."/>
        </authorList>
    </citation>
    <scope>NUCLEOTIDE SEQUENCE</scope>
</reference>
<dbReference type="PANTHER" id="PTHR35317:SF23">
    <property type="entry name" value="OS04G0629600 PROTEIN"/>
    <property type="match status" value="1"/>
</dbReference>